<evidence type="ECO:0000313" key="1">
    <source>
        <dbReference type="EMBL" id="GAA4974620.1"/>
    </source>
</evidence>
<sequence>MNDNATTPAATPVPADAVPAPSLAGIAPDVDLSGTVALVAGATRGAGRGIATRLGEAGATVYVTGRSTAGRRSEVDRPETIEETAALVTAAGGRGVAVVADHLVPADVAALAARIDADHGRLDVLVNNIWGSEHLYDSSAKVWEHDLDKGLHLLRLAVDTHLITSHHLLPLVIRRPGGLVVEVTDGTAEYNGDRYRMSVYYDLAKASVLRLAYAQAQELAPFGGTAVALTPGWLRSEAMLDGFGVTEDTWRDAVAVQPHFVISESPAYVGRAVAALAGDPDRARHNGASLSSGGLARDYGFTDLDGSRPDAWRYLVEVLEQGKPDDTTGYR</sequence>
<proteinExistence type="predicted"/>
<protein>
    <submittedName>
        <fullName evidence="1">SDR family oxidoreductase</fullName>
    </submittedName>
</protein>
<dbReference type="InterPro" id="IPR002347">
    <property type="entry name" value="SDR_fam"/>
</dbReference>
<comment type="caution">
    <text evidence="1">The sequence shown here is derived from an EMBL/GenBank/DDBJ whole genome shotgun (WGS) entry which is preliminary data.</text>
</comment>
<dbReference type="PANTHER" id="PTHR44147">
    <property type="entry name" value="DEHYDROGENASE/REDUCTASE SDR FAMILY MEMBER 1"/>
    <property type="match status" value="1"/>
</dbReference>
<gene>
    <name evidence="1" type="ORF">GCM10023205_46640</name>
</gene>
<dbReference type="PRINTS" id="PR00081">
    <property type="entry name" value="GDHRDH"/>
</dbReference>
<dbReference type="InterPro" id="IPR036291">
    <property type="entry name" value="NAD(P)-bd_dom_sf"/>
</dbReference>
<dbReference type="Pfam" id="PF13561">
    <property type="entry name" value="adh_short_C2"/>
    <property type="match status" value="1"/>
</dbReference>
<dbReference type="RefSeq" id="WP_345677562.1">
    <property type="nucleotide sequence ID" value="NZ_BAABHS010000016.1"/>
</dbReference>
<organism evidence="1 2">
    <name type="scientific">Yinghuangia aomiensis</name>
    <dbReference type="NCBI Taxonomy" id="676205"/>
    <lineage>
        <taxon>Bacteria</taxon>
        <taxon>Bacillati</taxon>
        <taxon>Actinomycetota</taxon>
        <taxon>Actinomycetes</taxon>
        <taxon>Kitasatosporales</taxon>
        <taxon>Streptomycetaceae</taxon>
        <taxon>Yinghuangia</taxon>
    </lineage>
</organism>
<keyword evidence="2" id="KW-1185">Reference proteome</keyword>
<reference evidence="2" key="1">
    <citation type="journal article" date="2019" name="Int. J. Syst. Evol. Microbiol.">
        <title>The Global Catalogue of Microorganisms (GCM) 10K type strain sequencing project: providing services to taxonomists for standard genome sequencing and annotation.</title>
        <authorList>
            <consortium name="The Broad Institute Genomics Platform"/>
            <consortium name="The Broad Institute Genome Sequencing Center for Infectious Disease"/>
            <person name="Wu L."/>
            <person name="Ma J."/>
        </authorList>
    </citation>
    <scope>NUCLEOTIDE SEQUENCE [LARGE SCALE GENOMIC DNA]</scope>
    <source>
        <strain evidence="2">JCM 17986</strain>
    </source>
</reference>
<dbReference type="PANTHER" id="PTHR44147:SF2">
    <property type="entry name" value="DEHYDROGENASE_REDUCTASE SDR FAMILY MEMBER 1"/>
    <property type="match status" value="1"/>
</dbReference>
<dbReference type="Gene3D" id="3.40.50.720">
    <property type="entry name" value="NAD(P)-binding Rossmann-like Domain"/>
    <property type="match status" value="1"/>
</dbReference>
<dbReference type="SUPFAM" id="SSF51735">
    <property type="entry name" value="NAD(P)-binding Rossmann-fold domains"/>
    <property type="match status" value="1"/>
</dbReference>
<accession>A0ABP9HMW4</accession>
<dbReference type="Proteomes" id="UP001500466">
    <property type="component" value="Unassembled WGS sequence"/>
</dbReference>
<evidence type="ECO:0000313" key="2">
    <source>
        <dbReference type="Proteomes" id="UP001500466"/>
    </source>
</evidence>
<dbReference type="NCBIfam" id="NF006159">
    <property type="entry name" value="PRK08303.1"/>
    <property type="match status" value="1"/>
</dbReference>
<dbReference type="EMBL" id="BAABHS010000016">
    <property type="protein sequence ID" value="GAA4974620.1"/>
    <property type="molecule type" value="Genomic_DNA"/>
</dbReference>
<name>A0ABP9HMW4_9ACTN</name>